<dbReference type="OrthoDB" id="10261951at2759"/>
<dbReference type="GO" id="GO:0005829">
    <property type="term" value="C:cytosol"/>
    <property type="evidence" value="ECO:0007669"/>
    <property type="project" value="TreeGrafter"/>
</dbReference>
<dbReference type="STRING" id="1432307.W9BZK2"/>
<reference evidence="5 6" key="1">
    <citation type="journal article" date="2014" name="Genome Announc.">
        <title>Draft genome sequence of Sclerotinia borealis, a psychrophilic plant pathogenic fungus.</title>
        <authorList>
            <person name="Mardanov A.V."/>
            <person name="Beletsky A.V."/>
            <person name="Kadnikov V.V."/>
            <person name="Ignatov A.N."/>
            <person name="Ravin N.V."/>
        </authorList>
    </citation>
    <scope>NUCLEOTIDE SEQUENCE [LARGE SCALE GENOMIC DNA]</scope>
    <source>
        <strain evidence="6">F-4157</strain>
    </source>
</reference>
<evidence type="ECO:0000259" key="4">
    <source>
        <dbReference type="Pfam" id="PF01212"/>
    </source>
</evidence>
<dbReference type="InterPro" id="IPR015424">
    <property type="entry name" value="PyrdxlP-dep_Trfase"/>
</dbReference>
<dbReference type="GO" id="GO:0006545">
    <property type="term" value="P:glycine biosynthetic process"/>
    <property type="evidence" value="ECO:0007669"/>
    <property type="project" value="TreeGrafter"/>
</dbReference>
<dbReference type="SUPFAM" id="SSF53383">
    <property type="entry name" value="PLP-dependent transferases"/>
    <property type="match status" value="1"/>
</dbReference>
<dbReference type="GO" id="GO:0008732">
    <property type="term" value="F:L-allo-threonine aldolase activity"/>
    <property type="evidence" value="ECO:0007669"/>
    <property type="project" value="TreeGrafter"/>
</dbReference>
<proteinExistence type="inferred from homology"/>
<name>W9BZK2_SCLBF</name>
<dbReference type="EMBL" id="AYSA01000716">
    <property type="protein sequence ID" value="ESZ90007.1"/>
    <property type="molecule type" value="Genomic_DNA"/>
</dbReference>
<evidence type="ECO:0000313" key="6">
    <source>
        <dbReference type="Proteomes" id="UP000019487"/>
    </source>
</evidence>
<dbReference type="Pfam" id="PF01212">
    <property type="entry name" value="Beta_elim_lyase"/>
    <property type="match status" value="1"/>
</dbReference>
<dbReference type="AlphaFoldDB" id="W9BZK2"/>
<evidence type="ECO:0000256" key="1">
    <source>
        <dbReference type="ARBA" id="ARBA00001933"/>
    </source>
</evidence>
<keyword evidence="6" id="KW-1185">Reference proteome</keyword>
<feature type="domain" description="Aromatic amino acid beta-eliminating lyase/threonine aldolase" evidence="4">
    <location>
        <begin position="31"/>
        <end position="219"/>
    </location>
</feature>
<gene>
    <name evidence="5" type="ORF">SBOR_9610</name>
</gene>
<evidence type="ECO:0000313" key="5">
    <source>
        <dbReference type="EMBL" id="ESZ90007.1"/>
    </source>
</evidence>
<evidence type="ECO:0000256" key="2">
    <source>
        <dbReference type="ARBA" id="ARBA00006966"/>
    </source>
</evidence>
<organism evidence="5 6">
    <name type="scientific">Sclerotinia borealis (strain F-4128)</name>
    <dbReference type="NCBI Taxonomy" id="1432307"/>
    <lineage>
        <taxon>Eukaryota</taxon>
        <taxon>Fungi</taxon>
        <taxon>Dikarya</taxon>
        <taxon>Ascomycota</taxon>
        <taxon>Pezizomycotina</taxon>
        <taxon>Leotiomycetes</taxon>
        <taxon>Helotiales</taxon>
        <taxon>Sclerotiniaceae</taxon>
        <taxon>Sclerotinia</taxon>
    </lineage>
</organism>
<dbReference type="Proteomes" id="UP000019487">
    <property type="component" value="Unassembled WGS sequence"/>
</dbReference>
<comment type="caution">
    <text evidence="5">The sequence shown here is derived from an EMBL/GenBank/DDBJ whole genome shotgun (WGS) entry which is preliminary data.</text>
</comment>
<dbReference type="PANTHER" id="PTHR48097:SF9">
    <property type="entry name" value="L-THREONINE ALDOLASE"/>
    <property type="match status" value="1"/>
</dbReference>
<evidence type="ECO:0000256" key="3">
    <source>
        <dbReference type="ARBA" id="ARBA00022898"/>
    </source>
</evidence>
<dbReference type="InterPro" id="IPR001597">
    <property type="entry name" value="ArAA_b-elim_lyase/Thr_aldolase"/>
</dbReference>
<keyword evidence="3" id="KW-0663">Pyridoxal phosphate</keyword>
<comment type="cofactor">
    <cofactor evidence="1">
        <name>pyridoxal 5'-phosphate</name>
        <dbReference type="ChEBI" id="CHEBI:597326"/>
    </cofactor>
</comment>
<dbReference type="Gene3D" id="3.40.640.10">
    <property type="entry name" value="Type I PLP-dependent aspartate aminotransferase-like (Major domain)"/>
    <property type="match status" value="1"/>
</dbReference>
<protein>
    <recommendedName>
        <fullName evidence="4">Aromatic amino acid beta-eliminating lyase/threonine aldolase domain-containing protein</fullName>
    </recommendedName>
</protein>
<sequence length="308" mass="33721">MGAAWQSPGPATYDFRTGVNDGWNASGASGFEAEMGRLTGRDATLFMVFSIMGNQVALRTHLGTPPHSILCDVRSHLVHMETGGAGSWSGALMVTIASSNGLWLTLKYLQRYAVISDGTDFCTCPIKLIHLEVPLGGIVMPLSEVKRICHWARSNDIVVHLDGARLWEAVASVAGTLHEYCALPDSINLCLTEGLGGEVDSALVGNKAYLKRAKWVKKTNSAQYYSMVQYVSSDRSGVLLTKDPGKEMLERYPQLMNRDNVAVSWSPKCKGDKVLGLETMEVAWLSRYIVTSRQSLSHLLDLGAEIRR</sequence>
<accession>W9BZK2</accession>
<dbReference type="PANTHER" id="PTHR48097">
    <property type="entry name" value="L-THREONINE ALDOLASE-RELATED"/>
    <property type="match status" value="1"/>
</dbReference>
<dbReference type="GO" id="GO:0006567">
    <property type="term" value="P:L-threonine catabolic process"/>
    <property type="evidence" value="ECO:0007669"/>
    <property type="project" value="TreeGrafter"/>
</dbReference>
<comment type="similarity">
    <text evidence="2">Belongs to the threonine aldolase family.</text>
</comment>
<dbReference type="InterPro" id="IPR015421">
    <property type="entry name" value="PyrdxlP-dep_Trfase_major"/>
</dbReference>
<dbReference type="HOGENOM" id="CLU_903621_0_0_1"/>